<protein>
    <submittedName>
        <fullName evidence="1">Uncharacterized protein</fullName>
    </submittedName>
</protein>
<dbReference type="Proteomes" id="UP000240572">
    <property type="component" value="Unassembled WGS sequence"/>
</dbReference>
<name>A0A2P8D7L4_9BACT</name>
<accession>A0A2P8D7L4</accession>
<proteinExistence type="predicted"/>
<dbReference type="OrthoDB" id="332228at2"/>
<sequence length="68" mass="7596">MDLLLQSTITCPDCGYAKEETMPTDACWYFYQCGHCATLLKPKPGDCCVFCSYGTVKCPPIQENKKCC</sequence>
<keyword evidence="2" id="KW-1185">Reference proteome</keyword>
<dbReference type="InterPro" id="IPR047677">
    <property type="entry name" value="GDCCVxC"/>
</dbReference>
<dbReference type="EMBL" id="PYGD01000002">
    <property type="protein sequence ID" value="PSK93187.1"/>
    <property type="molecule type" value="Genomic_DNA"/>
</dbReference>
<evidence type="ECO:0000313" key="1">
    <source>
        <dbReference type="EMBL" id="PSK93187.1"/>
    </source>
</evidence>
<reference evidence="1 2" key="1">
    <citation type="submission" date="2018-03" db="EMBL/GenBank/DDBJ databases">
        <title>Genomic Encyclopedia of Type Strains, Phase III (KMG-III): the genomes of soil and plant-associated and newly described type strains.</title>
        <authorList>
            <person name="Whitman W."/>
        </authorList>
    </citation>
    <scope>NUCLEOTIDE SEQUENCE [LARGE SCALE GENOMIC DNA]</scope>
    <source>
        <strain evidence="1 2">CGMCC 1.12700</strain>
    </source>
</reference>
<comment type="caution">
    <text evidence="1">The sequence shown here is derived from an EMBL/GenBank/DDBJ whole genome shotgun (WGS) entry which is preliminary data.</text>
</comment>
<gene>
    <name evidence="1" type="ORF">B0I18_102157</name>
</gene>
<evidence type="ECO:0000313" key="2">
    <source>
        <dbReference type="Proteomes" id="UP000240572"/>
    </source>
</evidence>
<dbReference type="AlphaFoldDB" id="A0A2P8D7L4"/>
<dbReference type="NCBIfam" id="NF041374">
    <property type="entry name" value="GDCCVxC"/>
    <property type="match status" value="1"/>
</dbReference>
<dbReference type="RefSeq" id="WP_106522212.1">
    <property type="nucleotide sequence ID" value="NZ_PYGD01000002.1"/>
</dbReference>
<organism evidence="1 2">
    <name type="scientific">Taibaiella chishuiensis</name>
    <dbReference type="NCBI Taxonomy" id="1434707"/>
    <lineage>
        <taxon>Bacteria</taxon>
        <taxon>Pseudomonadati</taxon>
        <taxon>Bacteroidota</taxon>
        <taxon>Chitinophagia</taxon>
        <taxon>Chitinophagales</taxon>
        <taxon>Chitinophagaceae</taxon>
        <taxon>Taibaiella</taxon>
    </lineage>
</organism>